<feature type="region of interest" description="Disordered" evidence="1">
    <location>
        <begin position="67"/>
        <end position="93"/>
    </location>
</feature>
<sequence length="93" mass="11030">GFKNYAGLQRHETSKHATYNLLPNHIQSIPESELLHLKNAVIKELQKRLKNYHRAVGKQLSFVRLYMPKERDKSENYNESQHKKKDQKQSKKS</sequence>
<gene>
    <name evidence="2" type="ORF">RFULGI_LOCUS9197</name>
</gene>
<dbReference type="OrthoDB" id="2375936at2759"/>
<reference evidence="2" key="1">
    <citation type="submission" date="2021-06" db="EMBL/GenBank/DDBJ databases">
        <authorList>
            <person name="Kallberg Y."/>
            <person name="Tangrot J."/>
            <person name="Rosling A."/>
        </authorList>
    </citation>
    <scope>NUCLEOTIDE SEQUENCE</scope>
    <source>
        <strain evidence="2">IN212</strain>
    </source>
</reference>
<feature type="compositionally biased region" description="Basic residues" evidence="1">
    <location>
        <begin position="82"/>
        <end position="93"/>
    </location>
</feature>
<feature type="compositionally biased region" description="Basic and acidic residues" evidence="1">
    <location>
        <begin position="67"/>
        <end position="76"/>
    </location>
</feature>
<evidence type="ECO:0000256" key="1">
    <source>
        <dbReference type="SAM" id="MobiDB-lite"/>
    </source>
</evidence>
<dbReference type="Proteomes" id="UP000789396">
    <property type="component" value="Unassembled WGS sequence"/>
</dbReference>
<evidence type="ECO:0000313" key="3">
    <source>
        <dbReference type="Proteomes" id="UP000789396"/>
    </source>
</evidence>
<feature type="non-terminal residue" evidence="2">
    <location>
        <position position="1"/>
    </location>
</feature>
<dbReference type="EMBL" id="CAJVPZ010016023">
    <property type="protein sequence ID" value="CAG8670273.1"/>
    <property type="molecule type" value="Genomic_DNA"/>
</dbReference>
<organism evidence="2 3">
    <name type="scientific">Racocetra fulgida</name>
    <dbReference type="NCBI Taxonomy" id="60492"/>
    <lineage>
        <taxon>Eukaryota</taxon>
        <taxon>Fungi</taxon>
        <taxon>Fungi incertae sedis</taxon>
        <taxon>Mucoromycota</taxon>
        <taxon>Glomeromycotina</taxon>
        <taxon>Glomeromycetes</taxon>
        <taxon>Diversisporales</taxon>
        <taxon>Gigasporaceae</taxon>
        <taxon>Racocetra</taxon>
    </lineage>
</organism>
<accession>A0A9N9H9U8</accession>
<dbReference type="AlphaFoldDB" id="A0A9N9H9U8"/>
<comment type="caution">
    <text evidence="2">The sequence shown here is derived from an EMBL/GenBank/DDBJ whole genome shotgun (WGS) entry which is preliminary data.</text>
</comment>
<name>A0A9N9H9U8_9GLOM</name>
<proteinExistence type="predicted"/>
<evidence type="ECO:0000313" key="2">
    <source>
        <dbReference type="EMBL" id="CAG8670273.1"/>
    </source>
</evidence>
<keyword evidence="3" id="KW-1185">Reference proteome</keyword>
<protein>
    <submittedName>
        <fullName evidence="2">14672_t:CDS:1</fullName>
    </submittedName>
</protein>